<organism evidence="1 2">
    <name type="scientific">Bauhinia variegata</name>
    <name type="common">Purple orchid tree</name>
    <name type="synonym">Phanera variegata</name>
    <dbReference type="NCBI Taxonomy" id="167791"/>
    <lineage>
        <taxon>Eukaryota</taxon>
        <taxon>Viridiplantae</taxon>
        <taxon>Streptophyta</taxon>
        <taxon>Embryophyta</taxon>
        <taxon>Tracheophyta</taxon>
        <taxon>Spermatophyta</taxon>
        <taxon>Magnoliopsida</taxon>
        <taxon>eudicotyledons</taxon>
        <taxon>Gunneridae</taxon>
        <taxon>Pentapetalae</taxon>
        <taxon>rosids</taxon>
        <taxon>fabids</taxon>
        <taxon>Fabales</taxon>
        <taxon>Fabaceae</taxon>
        <taxon>Cercidoideae</taxon>
        <taxon>Cercideae</taxon>
        <taxon>Bauhiniinae</taxon>
        <taxon>Bauhinia</taxon>
    </lineage>
</organism>
<accession>A0ACB9P6I3</accession>
<gene>
    <name evidence="1" type="ORF">L6164_010965</name>
</gene>
<protein>
    <submittedName>
        <fullName evidence="1">Uncharacterized protein</fullName>
    </submittedName>
</protein>
<comment type="caution">
    <text evidence="1">The sequence shown here is derived from an EMBL/GenBank/DDBJ whole genome shotgun (WGS) entry which is preliminary data.</text>
</comment>
<name>A0ACB9P6I3_BAUVA</name>
<dbReference type="Proteomes" id="UP000828941">
    <property type="component" value="Chromosome 5"/>
</dbReference>
<reference evidence="1 2" key="1">
    <citation type="journal article" date="2022" name="DNA Res.">
        <title>Chromosomal-level genome assembly of the orchid tree Bauhinia variegata (Leguminosae; Cercidoideae) supports the allotetraploid origin hypothesis of Bauhinia.</title>
        <authorList>
            <person name="Zhong Y."/>
            <person name="Chen Y."/>
            <person name="Zheng D."/>
            <person name="Pang J."/>
            <person name="Liu Y."/>
            <person name="Luo S."/>
            <person name="Meng S."/>
            <person name="Qian L."/>
            <person name="Wei D."/>
            <person name="Dai S."/>
            <person name="Zhou R."/>
        </authorList>
    </citation>
    <scope>NUCLEOTIDE SEQUENCE [LARGE SCALE GENOMIC DNA]</scope>
    <source>
        <strain evidence="1">BV-YZ2020</strain>
    </source>
</reference>
<keyword evidence="2" id="KW-1185">Reference proteome</keyword>
<dbReference type="EMBL" id="CM039430">
    <property type="protein sequence ID" value="KAI4343637.1"/>
    <property type="molecule type" value="Genomic_DNA"/>
</dbReference>
<sequence>MQCLEKGFFLINDEFLQCLFLHSESAGGFLTNFVGTCDYNLTSQLTFTVDVGFRLGIFQVGSWFLLSVLSRLR</sequence>
<proteinExistence type="predicted"/>
<evidence type="ECO:0000313" key="2">
    <source>
        <dbReference type="Proteomes" id="UP000828941"/>
    </source>
</evidence>
<evidence type="ECO:0000313" key="1">
    <source>
        <dbReference type="EMBL" id="KAI4343637.1"/>
    </source>
</evidence>